<evidence type="ECO:0000313" key="1">
    <source>
        <dbReference type="EMBL" id="QNR95593.1"/>
    </source>
</evidence>
<evidence type="ECO:0000313" key="2">
    <source>
        <dbReference type="Proteomes" id="UP000028682"/>
    </source>
</evidence>
<protein>
    <submittedName>
        <fullName evidence="1">Uncharacterized protein</fullName>
    </submittedName>
</protein>
<keyword evidence="2" id="KW-1185">Reference proteome</keyword>
<name>A0ABX6TP76_STRLI</name>
<organism evidence="1 2">
    <name type="scientific">Streptomyces lividans TK24</name>
    <dbReference type="NCBI Taxonomy" id="457428"/>
    <lineage>
        <taxon>Bacteria</taxon>
        <taxon>Bacillati</taxon>
        <taxon>Actinomycetota</taxon>
        <taxon>Actinomycetes</taxon>
        <taxon>Kitasatosporales</taxon>
        <taxon>Streptomycetaceae</taxon>
        <taxon>Streptomyces</taxon>
    </lineage>
</organism>
<dbReference type="EMBL" id="CP009124">
    <property type="protein sequence ID" value="QNR95593.1"/>
    <property type="molecule type" value="Genomic_DNA"/>
</dbReference>
<proteinExistence type="predicted"/>
<gene>
    <name evidence="1" type="ORF">SLIV_10947</name>
</gene>
<dbReference type="Proteomes" id="UP000028682">
    <property type="component" value="Chromosome"/>
</dbReference>
<sequence>MRTRILVLGKRVG</sequence>
<reference evidence="2" key="1">
    <citation type="submission" date="2014-08" db="EMBL/GenBank/DDBJ databases">
        <title>Complete genome sequence of Streptomyces lividans TK24.</title>
        <authorList>
            <consortium name="StrepSynth"/>
            <person name="Ruckert C."/>
            <person name="Fridjonson O.H."/>
            <person name="Lambert C."/>
            <person name="van Wezel G.P."/>
            <person name="Bernaerts K."/>
            <person name="Anne J."/>
            <person name="Economou A."/>
            <person name="Kalinowski J."/>
        </authorList>
    </citation>
    <scope>NUCLEOTIDE SEQUENCE [LARGE SCALE GENOMIC DNA]</scope>
    <source>
        <strain evidence="2">TK24</strain>
    </source>
</reference>
<accession>A0ABX6TP76</accession>